<evidence type="ECO:0000313" key="3">
    <source>
        <dbReference type="Proteomes" id="UP001642540"/>
    </source>
</evidence>
<evidence type="ECO:0000256" key="1">
    <source>
        <dbReference type="SAM" id="MobiDB-lite"/>
    </source>
</evidence>
<sequence length="459" mass="52568">MSRQTQVSSACGKAKKEIKMLSCVSVIFKASLSKRLLIILISLYIFTECLSFQHSQILDKKYPIYKLEKHLRSDLRALKKYDPYFYHYELTNVTFKRTVLKKVEGKTIYKFVHPKVPGLFVKYDCFSSICIDGGTVLISSWPSKFSQKTNLQTDVIAMIFLELSSTSGGGTNKLKKYLPVAVRLQSHPLKKKHRKIEWDIVSTKDRMFMNCSGFETFHSRPTSCKSLLPRTTRRLKLTPQQKQVPLVDDKRGHAHKRKYSLQIMDKKPSSSASEEAKQVPPPDTVSNESKLTSHVQFFRPLEIRLICPPFSGAIAENNKCICPPGKVNIMEKCVSIKKAKANGNSQSNFQSQISPIIPTKAIMDDSYSQDFVTIYICPDYSRTNLHDKKCICPNGQIMKKRVCSPNQEILTKSSIDRQKNTKNYNRKTSTLQQHSKTFGEINLKGKTRESKRKNLIKRY</sequence>
<feature type="region of interest" description="Disordered" evidence="1">
    <location>
        <begin position="238"/>
        <end position="288"/>
    </location>
</feature>
<organism evidence="2 3">
    <name type="scientific">Orchesella dallaii</name>
    <dbReference type="NCBI Taxonomy" id="48710"/>
    <lineage>
        <taxon>Eukaryota</taxon>
        <taxon>Metazoa</taxon>
        <taxon>Ecdysozoa</taxon>
        <taxon>Arthropoda</taxon>
        <taxon>Hexapoda</taxon>
        <taxon>Collembola</taxon>
        <taxon>Entomobryomorpha</taxon>
        <taxon>Entomobryoidea</taxon>
        <taxon>Orchesellidae</taxon>
        <taxon>Orchesellinae</taxon>
        <taxon>Orchesella</taxon>
    </lineage>
</organism>
<protein>
    <submittedName>
        <fullName evidence="2">Uncharacterized protein</fullName>
    </submittedName>
</protein>
<comment type="caution">
    <text evidence="2">The sequence shown here is derived from an EMBL/GenBank/DDBJ whole genome shotgun (WGS) entry which is preliminary data.</text>
</comment>
<gene>
    <name evidence="2" type="ORF">ODALV1_LOCUS27285</name>
</gene>
<dbReference type="Proteomes" id="UP001642540">
    <property type="component" value="Unassembled WGS sequence"/>
</dbReference>
<proteinExistence type="predicted"/>
<accession>A0ABP1RXA4</accession>
<evidence type="ECO:0000313" key="2">
    <source>
        <dbReference type="EMBL" id="CAL8138252.1"/>
    </source>
</evidence>
<reference evidence="2 3" key="1">
    <citation type="submission" date="2024-08" db="EMBL/GenBank/DDBJ databases">
        <authorList>
            <person name="Cucini C."/>
            <person name="Frati F."/>
        </authorList>
    </citation>
    <scope>NUCLEOTIDE SEQUENCE [LARGE SCALE GENOMIC DNA]</scope>
</reference>
<dbReference type="EMBL" id="CAXLJM020000122">
    <property type="protein sequence ID" value="CAL8138252.1"/>
    <property type="molecule type" value="Genomic_DNA"/>
</dbReference>
<keyword evidence="3" id="KW-1185">Reference proteome</keyword>
<name>A0ABP1RXA4_9HEXA</name>